<dbReference type="PANTHER" id="PTHR34776:SF1">
    <property type="entry name" value="F17F16.3 PROTEIN"/>
    <property type="match status" value="1"/>
</dbReference>
<dbReference type="AlphaFoldDB" id="A0A2Z7DBN9"/>
<proteinExistence type="predicted"/>
<dbReference type="OrthoDB" id="1028014at2759"/>
<evidence type="ECO:0000313" key="2">
    <source>
        <dbReference type="EMBL" id="KZV54778.1"/>
    </source>
</evidence>
<organism evidence="2 3">
    <name type="scientific">Dorcoceras hygrometricum</name>
    <dbReference type="NCBI Taxonomy" id="472368"/>
    <lineage>
        <taxon>Eukaryota</taxon>
        <taxon>Viridiplantae</taxon>
        <taxon>Streptophyta</taxon>
        <taxon>Embryophyta</taxon>
        <taxon>Tracheophyta</taxon>
        <taxon>Spermatophyta</taxon>
        <taxon>Magnoliopsida</taxon>
        <taxon>eudicotyledons</taxon>
        <taxon>Gunneridae</taxon>
        <taxon>Pentapetalae</taxon>
        <taxon>asterids</taxon>
        <taxon>lamiids</taxon>
        <taxon>Lamiales</taxon>
        <taxon>Gesneriaceae</taxon>
        <taxon>Didymocarpoideae</taxon>
        <taxon>Trichosporeae</taxon>
        <taxon>Loxocarpinae</taxon>
        <taxon>Dorcoceras</taxon>
    </lineage>
</organism>
<evidence type="ECO:0000256" key="1">
    <source>
        <dbReference type="SAM" id="MobiDB-lite"/>
    </source>
</evidence>
<feature type="region of interest" description="Disordered" evidence="1">
    <location>
        <begin position="56"/>
        <end position="77"/>
    </location>
</feature>
<evidence type="ECO:0000313" key="3">
    <source>
        <dbReference type="Proteomes" id="UP000250235"/>
    </source>
</evidence>
<dbReference type="Proteomes" id="UP000250235">
    <property type="component" value="Unassembled WGS sequence"/>
</dbReference>
<gene>
    <name evidence="2" type="ORF">F511_38152</name>
</gene>
<name>A0A2Z7DBN9_9LAMI</name>
<dbReference type="PANTHER" id="PTHR34776">
    <property type="entry name" value="F17F16.3 PROTEIN"/>
    <property type="match status" value="1"/>
</dbReference>
<dbReference type="EMBL" id="KQ989129">
    <property type="protein sequence ID" value="KZV54778.1"/>
    <property type="molecule type" value="Genomic_DNA"/>
</dbReference>
<protein>
    <submittedName>
        <fullName evidence="2">Uncharacterized protein</fullName>
    </submittedName>
</protein>
<keyword evidence="3" id="KW-1185">Reference proteome</keyword>
<sequence>MGQGEDIKTRPDPNIEIPERGGIFFFCRPKVDREDAHVPEEVQRLYLVLRPESGERHIEDKQEGDKKDFSSGGHGRQEVNTEKQLLLRLIVMGRKTLPDPSKKSMPYWGFVEMVTTKIEDLKAALQGGEYDTATRGRRHKPDAKAAGAGVYRILRHKTHTHLVYKLEQPEEEKEAFNIVPEASFLLQIKNPGQQGSSSGFQGLQSKKKAAFPAHIQGLFGHRRFVPADPPDFLNYEGCEILLISASDDLDEELGLELKTEQDECSDVMDMLGDTGYPRPLLQGTWT</sequence>
<reference evidence="2 3" key="1">
    <citation type="journal article" date="2015" name="Proc. Natl. Acad. Sci. U.S.A.">
        <title>The resurrection genome of Boea hygrometrica: A blueprint for survival of dehydration.</title>
        <authorList>
            <person name="Xiao L."/>
            <person name="Yang G."/>
            <person name="Zhang L."/>
            <person name="Yang X."/>
            <person name="Zhao S."/>
            <person name="Ji Z."/>
            <person name="Zhou Q."/>
            <person name="Hu M."/>
            <person name="Wang Y."/>
            <person name="Chen M."/>
            <person name="Xu Y."/>
            <person name="Jin H."/>
            <person name="Xiao X."/>
            <person name="Hu G."/>
            <person name="Bao F."/>
            <person name="Hu Y."/>
            <person name="Wan P."/>
            <person name="Li L."/>
            <person name="Deng X."/>
            <person name="Kuang T."/>
            <person name="Xiang C."/>
            <person name="Zhu J.K."/>
            <person name="Oliver M.J."/>
            <person name="He Y."/>
        </authorList>
    </citation>
    <scope>NUCLEOTIDE SEQUENCE [LARGE SCALE GENOMIC DNA]</scope>
    <source>
        <strain evidence="3">cv. XS01</strain>
    </source>
</reference>
<accession>A0A2Z7DBN9</accession>